<dbReference type="EMBL" id="JADBEM010000001">
    <property type="protein sequence ID" value="MBE1611910.1"/>
    <property type="molecule type" value="Genomic_DNA"/>
</dbReference>
<sequence length="32" mass="3176">MGRGDPWVLTIGGGVAATLIAAAILAVFTSVF</sequence>
<dbReference type="AlphaFoldDB" id="A0A927RH74"/>
<gene>
    <name evidence="2" type="ORF">HEB94_008758</name>
</gene>
<name>A0A927RH74_9ACTN</name>
<protein>
    <submittedName>
        <fullName evidence="2">Uncharacterized protein</fullName>
    </submittedName>
</protein>
<feature type="transmembrane region" description="Helical" evidence="1">
    <location>
        <begin position="6"/>
        <end position="28"/>
    </location>
</feature>
<reference evidence="2" key="1">
    <citation type="submission" date="2020-10" db="EMBL/GenBank/DDBJ databases">
        <title>Sequencing the genomes of 1000 actinobacteria strains.</title>
        <authorList>
            <person name="Klenk H.-P."/>
        </authorList>
    </citation>
    <scope>NUCLEOTIDE SEQUENCE</scope>
    <source>
        <strain evidence="2">DSM 45354</strain>
    </source>
</reference>
<comment type="caution">
    <text evidence="2">The sequence shown here is derived from an EMBL/GenBank/DDBJ whole genome shotgun (WGS) entry which is preliminary data.</text>
</comment>
<keyword evidence="3" id="KW-1185">Reference proteome</keyword>
<keyword evidence="1" id="KW-0812">Transmembrane</keyword>
<keyword evidence="1" id="KW-1133">Transmembrane helix</keyword>
<proteinExistence type="predicted"/>
<keyword evidence="1" id="KW-0472">Membrane</keyword>
<organism evidence="2 3">
    <name type="scientific">Actinopolymorpha pittospori</name>
    <dbReference type="NCBI Taxonomy" id="648752"/>
    <lineage>
        <taxon>Bacteria</taxon>
        <taxon>Bacillati</taxon>
        <taxon>Actinomycetota</taxon>
        <taxon>Actinomycetes</taxon>
        <taxon>Propionibacteriales</taxon>
        <taxon>Actinopolymorphaceae</taxon>
        <taxon>Actinopolymorpha</taxon>
    </lineage>
</organism>
<evidence type="ECO:0000313" key="2">
    <source>
        <dbReference type="EMBL" id="MBE1611910.1"/>
    </source>
</evidence>
<accession>A0A927RH74</accession>
<dbReference type="Proteomes" id="UP000638648">
    <property type="component" value="Unassembled WGS sequence"/>
</dbReference>
<evidence type="ECO:0000313" key="3">
    <source>
        <dbReference type="Proteomes" id="UP000638648"/>
    </source>
</evidence>
<evidence type="ECO:0000256" key="1">
    <source>
        <dbReference type="SAM" id="Phobius"/>
    </source>
</evidence>